<proteinExistence type="inferred from homology"/>
<dbReference type="PANTHER" id="PTHR13370:SF3">
    <property type="entry name" value="TRNA (GUANINE(10)-N2)-METHYLTRANSFERASE HOMOLOG"/>
    <property type="match status" value="1"/>
</dbReference>
<name>A0A060RD74_9BACT</name>
<evidence type="ECO:0000256" key="2">
    <source>
        <dbReference type="ARBA" id="ARBA00022603"/>
    </source>
</evidence>
<dbReference type="GO" id="GO:0009307">
    <property type="term" value="P:DNA restriction-modification system"/>
    <property type="evidence" value="ECO:0007669"/>
    <property type="project" value="UniProtKB-KW"/>
</dbReference>
<dbReference type="KEGG" id="rbc:BN938_1883"/>
<protein>
    <recommendedName>
        <fullName evidence="8">Methyltransferase</fullName>
        <ecNumber evidence="8">2.1.1.-</ecNumber>
    </recommendedName>
</protein>
<dbReference type="InterPro" id="IPR017985">
    <property type="entry name" value="MeTrfase_CN4_CS"/>
</dbReference>
<evidence type="ECO:0000256" key="6">
    <source>
        <dbReference type="ARBA" id="ARBA00023125"/>
    </source>
</evidence>
<dbReference type="Proteomes" id="UP000027616">
    <property type="component" value="Chromosome I"/>
</dbReference>
<dbReference type="SUPFAM" id="SSF53335">
    <property type="entry name" value="S-adenosyl-L-methionine-dependent methyltransferases"/>
    <property type="match status" value="1"/>
</dbReference>
<evidence type="ECO:0000259" key="9">
    <source>
        <dbReference type="Pfam" id="PF01555"/>
    </source>
</evidence>
<dbReference type="InterPro" id="IPR002941">
    <property type="entry name" value="DNA_methylase_N4/N6"/>
</dbReference>
<evidence type="ECO:0000256" key="1">
    <source>
        <dbReference type="ARBA" id="ARBA00010203"/>
    </source>
</evidence>
<dbReference type="InterPro" id="IPR001091">
    <property type="entry name" value="RM_Methyltransferase"/>
</dbReference>
<dbReference type="GO" id="GO:0005737">
    <property type="term" value="C:cytoplasm"/>
    <property type="evidence" value="ECO:0007669"/>
    <property type="project" value="TreeGrafter"/>
</dbReference>
<dbReference type="InterPro" id="IPR029063">
    <property type="entry name" value="SAM-dependent_MTases_sf"/>
</dbReference>
<keyword evidence="3 10" id="KW-0808">Transferase</keyword>
<gene>
    <name evidence="10" type="ORF">BN938_1883</name>
</gene>
<reference evidence="10 11" key="1">
    <citation type="journal article" date="2015" name="Genome Announc.">
        <title>Complete Genome Sequence of the Novel Leech Symbiont Mucinivorans hirudinis M3T.</title>
        <authorList>
            <person name="Nelson M.C."/>
            <person name="Bomar L."/>
            <person name="Graf J."/>
        </authorList>
    </citation>
    <scope>NUCLEOTIDE SEQUENCE [LARGE SCALE GENOMIC DNA]</scope>
    <source>
        <strain evidence="11">M3</strain>
    </source>
</reference>
<dbReference type="PANTHER" id="PTHR13370">
    <property type="entry name" value="RNA METHYLASE-RELATED"/>
    <property type="match status" value="1"/>
</dbReference>
<keyword evidence="6" id="KW-0238">DNA-binding</keyword>
<evidence type="ECO:0000256" key="5">
    <source>
        <dbReference type="ARBA" id="ARBA00022747"/>
    </source>
</evidence>
<comment type="catalytic activity">
    <reaction evidence="7">
        <text>a 2'-deoxycytidine in DNA + S-adenosyl-L-methionine = an N(4)-methyl-2'-deoxycytidine in DNA + S-adenosyl-L-homocysteine + H(+)</text>
        <dbReference type="Rhea" id="RHEA:16857"/>
        <dbReference type="Rhea" id="RHEA-COMP:11369"/>
        <dbReference type="Rhea" id="RHEA-COMP:13674"/>
        <dbReference type="ChEBI" id="CHEBI:15378"/>
        <dbReference type="ChEBI" id="CHEBI:57856"/>
        <dbReference type="ChEBI" id="CHEBI:59789"/>
        <dbReference type="ChEBI" id="CHEBI:85452"/>
        <dbReference type="ChEBI" id="CHEBI:137933"/>
        <dbReference type="EC" id="2.1.1.113"/>
    </reaction>
</comment>
<dbReference type="Pfam" id="PF01555">
    <property type="entry name" value="N6_N4_Mtase"/>
    <property type="match status" value="1"/>
</dbReference>
<dbReference type="EMBL" id="HG934468">
    <property type="protein sequence ID" value="CDN31963.1"/>
    <property type="molecule type" value="Genomic_DNA"/>
</dbReference>
<dbReference type="STRING" id="1433126.BN938_1883"/>
<dbReference type="GO" id="GO:0008170">
    <property type="term" value="F:N-methyltransferase activity"/>
    <property type="evidence" value="ECO:0007669"/>
    <property type="project" value="InterPro"/>
</dbReference>
<dbReference type="Gene3D" id="3.40.50.150">
    <property type="entry name" value="Vaccinia Virus protein VP39"/>
    <property type="match status" value="1"/>
</dbReference>
<keyword evidence="11" id="KW-1185">Reference proteome</keyword>
<organism evidence="10 11">
    <name type="scientific">Mucinivorans hirudinis</name>
    <dbReference type="NCBI Taxonomy" id="1433126"/>
    <lineage>
        <taxon>Bacteria</taxon>
        <taxon>Pseudomonadati</taxon>
        <taxon>Bacteroidota</taxon>
        <taxon>Bacteroidia</taxon>
        <taxon>Bacteroidales</taxon>
        <taxon>Rikenellaceae</taxon>
        <taxon>Mucinivorans</taxon>
    </lineage>
</organism>
<dbReference type="eggNOG" id="COG0863">
    <property type="taxonomic scope" value="Bacteria"/>
</dbReference>
<comment type="similarity">
    <text evidence="1">Belongs to the N(4)/N(6)-methyltransferase family. N(4) subfamily.</text>
</comment>
<evidence type="ECO:0000256" key="7">
    <source>
        <dbReference type="ARBA" id="ARBA00049120"/>
    </source>
</evidence>
<accession>A0A060RD74</accession>
<feature type="domain" description="DNA methylase N-4/N-6" evidence="9">
    <location>
        <begin position="23"/>
        <end position="235"/>
    </location>
</feature>
<dbReference type="GO" id="GO:0015667">
    <property type="term" value="F:site-specific DNA-methyltransferase (cytosine-N4-specific) activity"/>
    <property type="evidence" value="ECO:0007669"/>
    <property type="project" value="UniProtKB-EC"/>
</dbReference>
<dbReference type="GO" id="GO:0003677">
    <property type="term" value="F:DNA binding"/>
    <property type="evidence" value="ECO:0007669"/>
    <property type="project" value="UniProtKB-KW"/>
</dbReference>
<dbReference type="HOGENOM" id="CLU_024927_2_3_10"/>
<sequence>MNTNIIYNESCEQTLARLADNSIDLVITSPPYNMNLRIRNGKYCSRQIVKEFSTKYSSFDDNLPIEEYYSFHSRVIGELLRVSKLIFYNIQIVTGSKRAIFKIIGDYADYIKDIIIWDKGVAQPAMASNVLNRQSELIIVFDNENAISRQFDKCNFERGTLNDIWNIKRGRKVEKNHGATFPEELVAKIVTHFSNVGDIVYDPFMGTGTTAVVCKKLGRQYLGSEISSEYCDVINNRLKFNEMLFSSSPEDACANFCQ</sequence>
<evidence type="ECO:0000313" key="11">
    <source>
        <dbReference type="Proteomes" id="UP000027616"/>
    </source>
</evidence>
<evidence type="ECO:0000256" key="4">
    <source>
        <dbReference type="ARBA" id="ARBA00022691"/>
    </source>
</evidence>
<evidence type="ECO:0000256" key="3">
    <source>
        <dbReference type="ARBA" id="ARBA00022679"/>
    </source>
</evidence>
<dbReference type="PATRIC" id="fig|1433126.3.peg.1862"/>
<dbReference type="PROSITE" id="PS00093">
    <property type="entry name" value="N4_MTASE"/>
    <property type="match status" value="1"/>
</dbReference>
<dbReference type="PRINTS" id="PR00508">
    <property type="entry name" value="S21N4MTFRASE"/>
</dbReference>
<keyword evidence="4" id="KW-0949">S-adenosyl-L-methionine</keyword>
<dbReference type="EC" id="2.1.1.-" evidence="8"/>
<evidence type="ECO:0000256" key="8">
    <source>
        <dbReference type="RuleBase" id="RU362026"/>
    </source>
</evidence>
<keyword evidence="2 10" id="KW-0489">Methyltransferase</keyword>
<dbReference type="REBASE" id="88598">
    <property type="entry name" value="M.MhiM3ORF1883P"/>
</dbReference>
<dbReference type="GO" id="GO:0032259">
    <property type="term" value="P:methylation"/>
    <property type="evidence" value="ECO:0007669"/>
    <property type="project" value="UniProtKB-KW"/>
</dbReference>
<evidence type="ECO:0000313" key="10">
    <source>
        <dbReference type="EMBL" id="CDN31963.1"/>
    </source>
</evidence>
<dbReference type="AlphaFoldDB" id="A0A060RD74"/>
<keyword evidence="5" id="KW-0680">Restriction system</keyword>